<name>A0A7W7Y154_9GAMM</name>
<dbReference type="SUPFAM" id="SSF47598">
    <property type="entry name" value="Ribbon-helix-helix"/>
    <property type="match status" value="1"/>
</dbReference>
<dbReference type="Proteomes" id="UP000519004">
    <property type="component" value="Unassembled WGS sequence"/>
</dbReference>
<comment type="caution">
    <text evidence="1">The sequence shown here is derived from an EMBL/GenBank/DDBJ whole genome shotgun (WGS) entry which is preliminary data.</text>
</comment>
<dbReference type="GO" id="GO:0006355">
    <property type="term" value="P:regulation of DNA-templated transcription"/>
    <property type="evidence" value="ECO:0007669"/>
    <property type="project" value="InterPro"/>
</dbReference>
<accession>A0A7W7Y154</accession>
<protein>
    <submittedName>
        <fullName evidence="1">Uncharacterized protein</fullName>
    </submittedName>
</protein>
<dbReference type="EMBL" id="JACHHX010000015">
    <property type="protein sequence ID" value="MBB5016196.1"/>
    <property type="molecule type" value="Genomic_DNA"/>
</dbReference>
<sequence length="85" mass="9536">MPDFLIRDIDAEVAERIKDLARERGWPLNETILHLIRRGLGVLEPEPPPEPGDISRLPGTLSDDESKALLDAMSAFKELPDDTPY</sequence>
<dbReference type="RefSeq" id="WP_183948865.1">
    <property type="nucleotide sequence ID" value="NZ_JACHHX010000015.1"/>
</dbReference>
<keyword evidence="2" id="KW-1185">Reference proteome</keyword>
<evidence type="ECO:0000313" key="1">
    <source>
        <dbReference type="EMBL" id="MBB5016196.1"/>
    </source>
</evidence>
<gene>
    <name evidence="1" type="ORF">HNQ58_002107</name>
</gene>
<reference evidence="1 2" key="1">
    <citation type="submission" date="2020-08" db="EMBL/GenBank/DDBJ databases">
        <title>Genomic Encyclopedia of Type Strains, Phase IV (KMG-IV): sequencing the most valuable type-strain genomes for metagenomic binning, comparative biology and taxonomic classification.</title>
        <authorList>
            <person name="Goeker M."/>
        </authorList>
    </citation>
    <scope>NUCLEOTIDE SEQUENCE [LARGE SCALE GENOMIC DNA]</scope>
    <source>
        <strain evidence="1 2">DSM 25897</strain>
    </source>
</reference>
<dbReference type="InterPro" id="IPR010985">
    <property type="entry name" value="Ribbon_hlx_hlx"/>
</dbReference>
<proteinExistence type="predicted"/>
<dbReference type="AlphaFoldDB" id="A0A7W7Y154"/>
<organism evidence="1 2">
    <name type="scientific">Rehaibacterium terrae</name>
    <dbReference type="NCBI Taxonomy" id="1341696"/>
    <lineage>
        <taxon>Bacteria</taxon>
        <taxon>Pseudomonadati</taxon>
        <taxon>Pseudomonadota</taxon>
        <taxon>Gammaproteobacteria</taxon>
        <taxon>Lysobacterales</taxon>
        <taxon>Lysobacteraceae</taxon>
        <taxon>Rehaibacterium</taxon>
    </lineage>
</organism>
<evidence type="ECO:0000313" key="2">
    <source>
        <dbReference type="Proteomes" id="UP000519004"/>
    </source>
</evidence>